<proteinExistence type="predicted"/>
<feature type="non-terminal residue" evidence="2">
    <location>
        <position position="1"/>
    </location>
</feature>
<evidence type="ECO:0000313" key="2">
    <source>
        <dbReference type="EMBL" id="GAG92193.1"/>
    </source>
</evidence>
<organism evidence="2">
    <name type="scientific">marine sediment metagenome</name>
    <dbReference type="NCBI Taxonomy" id="412755"/>
    <lineage>
        <taxon>unclassified sequences</taxon>
        <taxon>metagenomes</taxon>
        <taxon>ecological metagenomes</taxon>
    </lineage>
</organism>
<feature type="transmembrane region" description="Helical" evidence="1">
    <location>
        <begin position="12"/>
        <end position="30"/>
    </location>
</feature>
<dbReference type="EMBL" id="BART01024719">
    <property type="protein sequence ID" value="GAG92193.1"/>
    <property type="molecule type" value="Genomic_DNA"/>
</dbReference>
<accession>X1C719</accession>
<protein>
    <submittedName>
        <fullName evidence="2">Uncharacterized protein</fullName>
    </submittedName>
</protein>
<sequence>EYGLRFSRTGRYIDRGIIGLAVLFGINWILTLSKIALSA</sequence>
<keyword evidence="1" id="KW-1133">Transmembrane helix</keyword>
<keyword evidence="1" id="KW-0812">Transmembrane</keyword>
<keyword evidence="1" id="KW-0472">Membrane</keyword>
<evidence type="ECO:0000256" key="1">
    <source>
        <dbReference type="SAM" id="Phobius"/>
    </source>
</evidence>
<comment type="caution">
    <text evidence="2">The sequence shown here is derived from an EMBL/GenBank/DDBJ whole genome shotgun (WGS) entry which is preliminary data.</text>
</comment>
<reference evidence="2" key="1">
    <citation type="journal article" date="2014" name="Front. Microbiol.">
        <title>High frequency of phylogenetically diverse reductive dehalogenase-homologous genes in deep subseafloor sedimentary metagenomes.</title>
        <authorList>
            <person name="Kawai M."/>
            <person name="Futagami T."/>
            <person name="Toyoda A."/>
            <person name="Takaki Y."/>
            <person name="Nishi S."/>
            <person name="Hori S."/>
            <person name="Arai W."/>
            <person name="Tsubouchi T."/>
            <person name="Morono Y."/>
            <person name="Uchiyama I."/>
            <person name="Ito T."/>
            <person name="Fujiyama A."/>
            <person name="Inagaki F."/>
            <person name="Takami H."/>
        </authorList>
    </citation>
    <scope>NUCLEOTIDE SEQUENCE</scope>
    <source>
        <strain evidence="2">Expedition CK06-06</strain>
    </source>
</reference>
<name>X1C719_9ZZZZ</name>
<gene>
    <name evidence="2" type="ORF">S01H4_44564</name>
</gene>
<dbReference type="AlphaFoldDB" id="X1C719"/>